<dbReference type="EC" id="5.3.1.1" evidence="2"/>
<dbReference type="GO" id="GO:0006094">
    <property type="term" value="P:gluconeogenesis"/>
    <property type="evidence" value="ECO:0007669"/>
    <property type="project" value="UniProtKB-KW"/>
</dbReference>
<protein>
    <recommendedName>
        <fullName evidence="2">triose-phosphate isomerase</fullName>
        <ecNumber evidence="2">5.3.1.1</ecNumber>
    </recommendedName>
</protein>
<keyword evidence="5" id="KW-0324">Glycolysis</keyword>
<accession>A0A3B0S0F8</accession>
<dbReference type="GO" id="GO:0005829">
    <property type="term" value="C:cytosol"/>
    <property type="evidence" value="ECO:0007669"/>
    <property type="project" value="TreeGrafter"/>
</dbReference>
<evidence type="ECO:0000256" key="5">
    <source>
        <dbReference type="ARBA" id="ARBA00023152"/>
    </source>
</evidence>
<dbReference type="CDD" id="cd00311">
    <property type="entry name" value="TIM"/>
    <property type="match status" value="1"/>
</dbReference>
<gene>
    <name evidence="7" type="ORF">MNBD_ALPHA08-1658</name>
</gene>
<evidence type="ECO:0000256" key="2">
    <source>
        <dbReference type="ARBA" id="ARBA00011940"/>
    </source>
</evidence>
<sequence>MAKQTPKQPRALVAGNWKMNGTKASLKEIRTLASKLTDRKPKCTVMICPPATLLGEAKVATKGSKVKIGGQDCHMAQSGAHTGDISANMLKNIGATAVIVGHSERRADHGESDKVVREKAQAAHAAGLTAIICIGETLEQYKAGQTLKVMSSQIKGSLPASTNAKNTVIAYEPVWAIGSGLTPTAKEVAKVHTHIRKRLGAVLGESEAAPVAILYGGSVKPGNAVELMGAANVNGALVGGASLKAADFLGIIAAYE</sequence>
<dbReference type="FunFam" id="3.20.20.70:FF:000016">
    <property type="entry name" value="Triosephosphate isomerase"/>
    <property type="match status" value="1"/>
</dbReference>
<evidence type="ECO:0000256" key="4">
    <source>
        <dbReference type="ARBA" id="ARBA00022490"/>
    </source>
</evidence>
<dbReference type="InterPro" id="IPR013785">
    <property type="entry name" value="Aldolase_TIM"/>
</dbReference>
<dbReference type="InterPro" id="IPR022896">
    <property type="entry name" value="TrioseP_Isoase_bac/euk"/>
</dbReference>
<dbReference type="Gene3D" id="3.20.20.70">
    <property type="entry name" value="Aldolase class I"/>
    <property type="match status" value="1"/>
</dbReference>
<dbReference type="SUPFAM" id="SSF51351">
    <property type="entry name" value="Triosephosphate isomerase (TIM)"/>
    <property type="match status" value="1"/>
</dbReference>
<evidence type="ECO:0000256" key="1">
    <source>
        <dbReference type="ARBA" id="ARBA00004680"/>
    </source>
</evidence>
<keyword evidence="4" id="KW-0963">Cytoplasm</keyword>
<keyword evidence="3" id="KW-0312">Gluconeogenesis</keyword>
<dbReference type="GO" id="GO:0046166">
    <property type="term" value="P:glyceraldehyde-3-phosphate biosynthetic process"/>
    <property type="evidence" value="ECO:0007669"/>
    <property type="project" value="TreeGrafter"/>
</dbReference>
<dbReference type="InterPro" id="IPR000652">
    <property type="entry name" value="Triosephosphate_isomerase"/>
</dbReference>
<organism evidence="7">
    <name type="scientific">hydrothermal vent metagenome</name>
    <dbReference type="NCBI Taxonomy" id="652676"/>
    <lineage>
        <taxon>unclassified sequences</taxon>
        <taxon>metagenomes</taxon>
        <taxon>ecological metagenomes</taxon>
    </lineage>
</organism>
<evidence type="ECO:0000313" key="7">
    <source>
        <dbReference type="EMBL" id="VAV90053.1"/>
    </source>
</evidence>
<dbReference type="InterPro" id="IPR020861">
    <property type="entry name" value="Triosephosphate_isomerase_AS"/>
</dbReference>
<dbReference type="PROSITE" id="PS00171">
    <property type="entry name" value="TIM_1"/>
    <property type="match status" value="1"/>
</dbReference>
<dbReference type="AlphaFoldDB" id="A0A3B0S0F8"/>
<dbReference type="GO" id="GO:0004807">
    <property type="term" value="F:triose-phosphate isomerase activity"/>
    <property type="evidence" value="ECO:0007669"/>
    <property type="project" value="UniProtKB-EC"/>
</dbReference>
<dbReference type="NCBIfam" id="TIGR00419">
    <property type="entry name" value="tim"/>
    <property type="match status" value="1"/>
</dbReference>
<dbReference type="Pfam" id="PF00121">
    <property type="entry name" value="TIM"/>
    <property type="match status" value="1"/>
</dbReference>
<evidence type="ECO:0000256" key="3">
    <source>
        <dbReference type="ARBA" id="ARBA00022432"/>
    </source>
</evidence>
<dbReference type="PANTHER" id="PTHR21139:SF42">
    <property type="entry name" value="TRIOSEPHOSPHATE ISOMERASE"/>
    <property type="match status" value="1"/>
</dbReference>
<dbReference type="PROSITE" id="PS51440">
    <property type="entry name" value="TIM_2"/>
    <property type="match status" value="1"/>
</dbReference>
<dbReference type="EMBL" id="UOEC01000071">
    <property type="protein sequence ID" value="VAV90053.1"/>
    <property type="molecule type" value="Genomic_DNA"/>
</dbReference>
<reference evidence="7" key="1">
    <citation type="submission" date="2018-06" db="EMBL/GenBank/DDBJ databases">
        <authorList>
            <person name="Zhirakovskaya E."/>
        </authorList>
    </citation>
    <scope>NUCLEOTIDE SEQUENCE</scope>
</reference>
<dbReference type="GO" id="GO:0006096">
    <property type="term" value="P:glycolytic process"/>
    <property type="evidence" value="ECO:0007669"/>
    <property type="project" value="UniProtKB-KW"/>
</dbReference>
<dbReference type="InterPro" id="IPR035990">
    <property type="entry name" value="TIM_sf"/>
</dbReference>
<proteinExistence type="inferred from homology"/>
<comment type="pathway">
    <text evidence="1">Carbohydrate degradation; glycolysis; D-glyceraldehyde 3-phosphate from glycerone phosphate: step 1/1.</text>
</comment>
<dbReference type="GO" id="GO:0019563">
    <property type="term" value="P:glycerol catabolic process"/>
    <property type="evidence" value="ECO:0007669"/>
    <property type="project" value="TreeGrafter"/>
</dbReference>
<evidence type="ECO:0000256" key="6">
    <source>
        <dbReference type="ARBA" id="ARBA00023235"/>
    </source>
</evidence>
<keyword evidence="6 7" id="KW-0413">Isomerase</keyword>
<name>A0A3B0S0F8_9ZZZZ</name>
<dbReference type="PANTHER" id="PTHR21139">
    <property type="entry name" value="TRIOSEPHOSPHATE ISOMERASE"/>
    <property type="match status" value="1"/>
</dbReference>
<dbReference type="HAMAP" id="MF_00147_B">
    <property type="entry name" value="TIM_B"/>
    <property type="match status" value="1"/>
</dbReference>